<organism evidence="5 6">
    <name type="scientific">Aliiroseovarius halocynthiae</name>
    <dbReference type="NCBI Taxonomy" id="985055"/>
    <lineage>
        <taxon>Bacteria</taxon>
        <taxon>Pseudomonadati</taxon>
        <taxon>Pseudomonadota</taxon>
        <taxon>Alphaproteobacteria</taxon>
        <taxon>Rhodobacterales</taxon>
        <taxon>Paracoccaceae</taxon>
        <taxon>Aliiroseovarius</taxon>
    </lineage>
</organism>
<feature type="domain" description="CENP-V/GFA" evidence="4">
    <location>
        <begin position="5"/>
        <end position="118"/>
    </location>
</feature>
<dbReference type="GO" id="GO:0016846">
    <property type="term" value="F:carbon-sulfur lyase activity"/>
    <property type="evidence" value="ECO:0007669"/>
    <property type="project" value="InterPro"/>
</dbReference>
<evidence type="ECO:0000256" key="1">
    <source>
        <dbReference type="ARBA" id="ARBA00005495"/>
    </source>
</evidence>
<dbReference type="OrthoDB" id="9807246at2"/>
<sequence length="121" mass="13422">MEEKISGSCHCGAVTFEVSAPKFVVSCNCSMCRRYGALWAHCPPNEGAILSGQNHTKTYSWGDHMIDFHACKTCGCITHWGPGKNTDQDRIAVNLRMAPLEVMNALTVRHFDGADSWEFLD</sequence>
<dbReference type="GO" id="GO:0046872">
    <property type="term" value="F:metal ion binding"/>
    <property type="evidence" value="ECO:0007669"/>
    <property type="project" value="UniProtKB-KW"/>
</dbReference>
<evidence type="ECO:0000313" key="5">
    <source>
        <dbReference type="EMBL" id="TQV67557.1"/>
    </source>
</evidence>
<keyword evidence="2" id="KW-0479">Metal-binding</keyword>
<comment type="caution">
    <text evidence="5">The sequence shown here is derived from an EMBL/GenBank/DDBJ whole genome shotgun (WGS) entry which is preliminary data.</text>
</comment>
<dbReference type="EMBL" id="VICH01000006">
    <property type="protein sequence ID" value="TQV67557.1"/>
    <property type="molecule type" value="Genomic_DNA"/>
</dbReference>
<accession>A0A545SRH9</accession>
<dbReference type="PROSITE" id="PS51891">
    <property type="entry name" value="CENP_V_GFA"/>
    <property type="match status" value="1"/>
</dbReference>
<evidence type="ECO:0000259" key="4">
    <source>
        <dbReference type="PROSITE" id="PS51891"/>
    </source>
</evidence>
<evidence type="ECO:0000313" key="6">
    <source>
        <dbReference type="Proteomes" id="UP000315816"/>
    </source>
</evidence>
<dbReference type="Gene3D" id="2.170.150.70">
    <property type="match status" value="1"/>
</dbReference>
<evidence type="ECO:0000256" key="2">
    <source>
        <dbReference type="ARBA" id="ARBA00022723"/>
    </source>
</evidence>
<keyword evidence="3" id="KW-0862">Zinc</keyword>
<dbReference type="SUPFAM" id="SSF51316">
    <property type="entry name" value="Mss4-like"/>
    <property type="match status" value="1"/>
</dbReference>
<dbReference type="Pfam" id="PF04828">
    <property type="entry name" value="GFA"/>
    <property type="match status" value="1"/>
</dbReference>
<dbReference type="InterPro" id="IPR006913">
    <property type="entry name" value="CENP-V/GFA"/>
</dbReference>
<dbReference type="Proteomes" id="UP000315816">
    <property type="component" value="Unassembled WGS sequence"/>
</dbReference>
<dbReference type="PANTHER" id="PTHR28620:SF1">
    <property type="entry name" value="CENP-V_GFA DOMAIN-CONTAINING PROTEIN"/>
    <property type="match status" value="1"/>
</dbReference>
<dbReference type="InterPro" id="IPR052355">
    <property type="entry name" value="CENP-V-like"/>
</dbReference>
<dbReference type="PANTHER" id="PTHR28620">
    <property type="entry name" value="CENTROMERE PROTEIN V"/>
    <property type="match status" value="1"/>
</dbReference>
<keyword evidence="6" id="KW-1185">Reference proteome</keyword>
<dbReference type="InterPro" id="IPR011057">
    <property type="entry name" value="Mss4-like_sf"/>
</dbReference>
<comment type="similarity">
    <text evidence="1">Belongs to the Gfa family.</text>
</comment>
<evidence type="ECO:0000256" key="3">
    <source>
        <dbReference type="ARBA" id="ARBA00022833"/>
    </source>
</evidence>
<gene>
    <name evidence="5" type="ORF">FIL88_10075</name>
</gene>
<proteinExistence type="inferred from homology"/>
<dbReference type="AlphaFoldDB" id="A0A545SRH9"/>
<name>A0A545SRH9_9RHOB</name>
<protein>
    <submittedName>
        <fullName evidence="5">GFA family protein</fullName>
    </submittedName>
</protein>
<reference evidence="5 6" key="1">
    <citation type="submission" date="2019-06" db="EMBL/GenBank/DDBJ databases">
        <title>A novel species of marine bacteria.</title>
        <authorList>
            <person name="Wang Y."/>
        </authorList>
    </citation>
    <scope>NUCLEOTIDE SEQUENCE [LARGE SCALE GENOMIC DNA]</scope>
    <source>
        <strain evidence="5 6">MA1-10</strain>
    </source>
</reference>
<dbReference type="RefSeq" id="WP_142853719.1">
    <property type="nucleotide sequence ID" value="NZ_FXWW01000002.1"/>
</dbReference>